<keyword evidence="2" id="KW-1185">Reference proteome</keyword>
<protein>
    <submittedName>
        <fullName evidence="1">Uncharacterized protein</fullName>
    </submittedName>
</protein>
<comment type="caution">
    <text evidence="1">The sequence shown here is derived from an EMBL/GenBank/DDBJ whole genome shotgun (WGS) entry which is preliminary data.</text>
</comment>
<accession>A0AAD4H1X7</accession>
<reference evidence="1" key="1">
    <citation type="journal article" date="2020" name="Fungal Divers.">
        <title>Resolving the Mortierellaceae phylogeny through synthesis of multi-gene phylogenetics and phylogenomics.</title>
        <authorList>
            <person name="Vandepol N."/>
            <person name="Liber J."/>
            <person name="Desiro A."/>
            <person name="Na H."/>
            <person name="Kennedy M."/>
            <person name="Barry K."/>
            <person name="Grigoriev I.V."/>
            <person name="Miller A.N."/>
            <person name="O'Donnell K."/>
            <person name="Stajich J.E."/>
            <person name="Bonito G."/>
        </authorList>
    </citation>
    <scope>NUCLEOTIDE SEQUENCE</scope>
    <source>
        <strain evidence="1">NRRL 28262</strain>
    </source>
</reference>
<feature type="non-terminal residue" evidence="1">
    <location>
        <position position="206"/>
    </location>
</feature>
<evidence type="ECO:0000313" key="1">
    <source>
        <dbReference type="EMBL" id="KAG0251838.1"/>
    </source>
</evidence>
<proteinExistence type="predicted"/>
<dbReference type="Proteomes" id="UP001194580">
    <property type="component" value="Unassembled WGS sequence"/>
</dbReference>
<name>A0AAD4H1X7_9FUNG</name>
<sequence length="206" mass="22905">MTLHQRFRLGDIVEDIGVRQDEDDGTAYSRLDDVQDTFSRAIRYEPKRLAHHPDRIIDVVCAAPAPASFLYTAVGVPVSVSGGGGVELPVSNLSLKPSNTDAIVQPFACSPQWPFNSSPLGTFKQVVHQAVSTARPSMPLFSAMATDISQLKQQLQESTDQNSDSHKHILQRLVQMEQKQDEMLREQAESKLREEQILARLIVAQQ</sequence>
<evidence type="ECO:0000313" key="2">
    <source>
        <dbReference type="Proteomes" id="UP001194580"/>
    </source>
</evidence>
<dbReference type="AlphaFoldDB" id="A0AAD4H1X7"/>
<dbReference type="EMBL" id="JAAAIL010003204">
    <property type="protein sequence ID" value="KAG0251838.1"/>
    <property type="molecule type" value="Genomic_DNA"/>
</dbReference>
<gene>
    <name evidence="1" type="ORF">BGZ95_006805</name>
</gene>
<organism evidence="1 2">
    <name type="scientific">Linnemannia exigua</name>
    <dbReference type="NCBI Taxonomy" id="604196"/>
    <lineage>
        <taxon>Eukaryota</taxon>
        <taxon>Fungi</taxon>
        <taxon>Fungi incertae sedis</taxon>
        <taxon>Mucoromycota</taxon>
        <taxon>Mortierellomycotina</taxon>
        <taxon>Mortierellomycetes</taxon>
        <taxon>Mortierellales</taxon>
        <taxon>Mortierellaceae</taxon>
        <taxon>Linnemannia</taxon>
    </lineage>
</organism>